<dbReference type="AlphaFoldDB" id="A0A6I6G299"/>
<dbReference type="EMBL" id="CP046566">
    <property type="protein sequence ID" value="QGW26706.1"/>
    <property type="molecule type" value="Genomic_DNA"/>
</dbReference>
<keyword evidence="3" id="KW-1185">Reference proteome</keyword>
<dbReference type="KEGG" id="fls:GLV81_00030"/>
<name>A0A6I6G299_9BACT</name>
<evidence type="ECO:0000313" key="2">
    <source>
        <dbReference type="EMBL" id="QGW26706.1"/>
    </source>
</evidence>
<sequence length="106" mass="12229">MKNANDELRAYTCTENYYRHPISRLLYTDGVCAMAEKFQAYWLIDLVFSHQLTASVKKEGFQKWLLQRLTGHRFVAVADDGNGKEIARQEIQFSDFAADQCTPVPH</sequence>
<reference evidence="2 3" key="1">
    <citation type="submission" date="2019-11" db="EMBL/GenBank/DDBJ databases">
        <authorList>
            <person name="Im W.T."/>
        </authorList>
    </citation>
    <scope>NUCLEOTIDE SEQUENCE [LARGE SCALE GENOMIC DNA]</scope>
    <source>
        <strain evidence="2 3">SB-02</strain>
    </source>
</reference>
<dbReference type="InterPro" id="IPR049241">
    <property type="entry name" value="DUF6876"/>
</dbReference>
<dbReference type="Proteomes" id="UP000426027">
    <property type="component" value="Chromosome"/>
</dbReference>
<evidence type="ECO:0000259" key="1">
    <source>
        <dbReference type="Pfam" id="PF21781"/>
    </source>
</evidence>
<evidence type="ECO:0000313" key="3">
    <source>
        <dbReference type="Proteomes" id="UP000426027"/>
    </source>
</evidence>
<dbReference type="RefSeq" id="WP_157475798.1">
    <property type="nucleotide sequence ID" value="NZ_CP046566.1"/>
</dbReference>
<proteinExistence type="predicted"/>
<accession>A0A6I6G299</accession>
<dbReference type="Pfam" id="PF21781">
    <property type="entry name" value="DUF6876"/>
    <property type="match status" value="1"/>
</dbReference>
<gene>
    <name evidence="2" type="ORF">GLV81_00030</name>
</gene>
<organism evidence="2 3">
    <name type="scientific">Phnomibacter ginsenosidimutans</name>
    <dbReference type="NCBI Taxonomy" id="2676868"/>
    <lineage>
        <taxon>Bacteria</taxon>
        <taxon>Pseudomonadati</taxon>
        <taxon>Bacteroidota</taxon>
        <taxon>Chitinophagia</taxon>
        <taxon>Chitinophagales</taxon>
        <taxon>Chitinophagaceae</taxon>
        <taxon>Phnomibacter</taxon>
    </lineage>
</organism>
<protein>
    <recommendedName>
        <fullName evidence="1">DUF6876 domain-containing protein</fullName>
    </recommendedName>
</protein>
<feature type="domain" description="DUF6876" evidence="1">
    <location>
        <begin position="3"/>
        <end position="101"/>
    </location>
</feature>